<evidence type="ECO:0000256" key="4">
    <source>
        <dbReference type="ARBA" id="ARBA00023315"/>
    </source>
</evidence>
<feature type="domain" description="N-acetyltransferase" evidence="6">
    <location>
        <begin position="1"/>
        <end position="150"/>
    </location>
</feature>
<dbReference type="SUPFAM" id="SSF55729">
    <property type="entry name" value="Acyl-CoA N-acyltransferases (Nat)"/>
    <property type="match status" value="1"/>
</dbReference>
<dbReference type="PROSITE" id="PS51186">
    <property type="entry name" value="GNAT"/>
    <property type="match status" value="1"/>
</dbReference>
<evidence type="ECO:0000313" key="7">
    <source>
        <dbReference type="EMBL" id="OBP80051.1"/>
    </source>
</evidence>
<dbReference type="RefSeq" id="WP_065005729.1">
    <property type="nucleotide sequence ID" value="NZ_CP033334.1"/>
</dbReference>
<proteinExistence type="predicted"/>
<dbReference type="EMBL" id="LYTK01000023">
    <property type="protein sequence ID" value="OBQ59111.1"/>
    <property type="molecule type" value="Genomic_DNA"/>
</dbReference>
<dbReference type="Proteomes" id="UP000093748">
    <property type="component" value="Unassembled WGS sequence"/>
</dbReference>
<reference evidence="10" key="2">
    <citation type="submission" date="2016-06" db="EMBL/GenBank/DDBJ databases">
        <title>NZP2037 Pacbio-Illumina hybrid assembly.</title>
        <authorList>
            <person name="Ramsay J.P."/>
        </authorList>
    </citation>
    <scope>NUCLEOTIDE SEQUENCE [LARGE SCALE GENOMIC DNA]</scope>
    <source>
        <strain evidence="10">R7ANS::ICEMlSym2042</strain>
    </source>
</reference>
<dbReference type="Proteomes" id="UP000093737">
    <property type="component" value="Unassembled WGS sequence"/>
</dbReference>
<keyword evidence="2" id="KW-1277">Toxin-antitoxin system</keyword>
<dbReference type="Gene3D" id="3.40.630.30">
    <property type="match status" value="1"/>
</dbReference>
<evidence type="ECO:0000259" key="6">
    <source>
        <dbReference type="PROSITE" id="PS51186"/>
    </source>
</evidence>
<gene>
    <name evidence="8" type="ORF">A8145_26075</name>
    <name evidence="7" type="ORF">BAE39_27450</name>
</gene>
<comment type="catalytic activity">
    <reaction evidence="5">
        <text>glycyl-tRNA(Gly) + acetyl-CoA = N-acetylglycyl-tRNA(Gly) + CoA + H(+)</text>
        <dbReference type="Rhea" id="RHEA:81867"/>
        <dbReference type="Rhea" id="RHEA-COMP:9683"/>
        <dbReference type="Rhea" id="RHEA-COMP:19766"/>
        <dbReference type="ChEBI" id="CHEBI:15378"/>
        <dbReference type="ChEBI" id="CHEBI:57287"/>
        <dbReference type="ChEBI" id="CHEBI:57288"/>
        <dbReference type="ChEBI" id="CHEBI:78522"/>
        <dbReference type="ChEBI" id="CHEBI:232036"/>
    </reaction>
</comment>
<dbReference type="InterPro" id="IPR000182">
    <property type="entry name" value="GNAT_dom"/>
</dbReference>
<reference evidence="8 9" key="1">
    <citation type="submission" date="2016-05" db="EMBL/GenBank/DDBJ databases">
        <authorList>
            <person name="Ramsay J.P."/>
        </authorList>
    </citation>
    <scope>NUCLEOTIDE SEQUENCE [LARGE SCALE GENOMIC DNA]</scope>
    <source>
        <strain evidence="8 9">NZP2042</strain>
    </source>
</reference>
<dbReference type="PANTHER" id="PTHR36449:SF1">
    <property type="entry name" value="ACETYLTRANSFERASE"/>
    <property type="match status" value="1"/>
</dbReference>
<evidence type="ECO:0000313" key="10">
    <source>
        <dbReference type="Proteomes" id="UP000093748"/>
    </source>
</evidence>
<evidence type="ECO:0000256" key="5">
    <source>
        <dbReference type="ARBA" id="ARBA00049880"/>
    </source>
</evidence>
<keyword evidence="3" id="KW-0808">Transferase</keyword>
<reference evidence="7" key="3">
    <citation type="submission" date="2016-06" db="EMBL/GenBank/DDBJ databases">
        <authorList>
            <person name="Kjaerup R.B."/>
            <person name="Dalgaard T.S."/>
            <person name="Juul-Madsen H.R."/>
        </authorList>
    </citation>
    <scope>NUCLEOTIDE SEQUENCE</scope>
    <source>
        <strain evidence="7">R7ANS::ICEMlSym2042</strain>
    </source>
</reference>
<evidence type="ECO:0000313" key="8">
    <source>
        <dbReference type="EMBL" id="OBQ59111.1"/>
    </source>
</evidence>
<organism evidence="7 10">
    <name type="scientific">Rhizobium loti</name>
    <name type="common">Mesorhizobium loti</name>
    <dbReference type="NCBI Taxonomy" id="381"/>
    <lineage>
        <taxon>Bacteria</taxon>
        <taxon>Pseudomonadati</taxon>
        <taxon>Pseudomonadota</taxon>
        <taxon>Alphaproteobacteria</taxon>
        <taxon>Hyphomicrobiales</taxon>
        <taxon>Phyllobacteriaceae</taxon>
        <taxon>Mesorhizobium</taxon>
    </lineage>
</organism>
<dbReference type="PANTHER" id="PTHR36449">
    <property type="entry name" value="ACETYLTRANSFERASE-RELATED"/>
    <property type="match status" value="1"/>
</dbReference>
<evidence type="ECO:0000313" key="9">
    <source>
        <dbReference type="Proteomes" id="UP000093737"/>
    </source>
</evidence>
<dbReference type="InterPro" id="IPR016181">
    <property type="entry name" value="Acyl_CoA_acyltransferase"/>
</dbReference>
<dbReference type="Pfam" id="PF00583">
    <property type="entry name" value="Acetyltransf_1"/>
    <property type="match status" value="1"/>
</dbReference>
<protein>
    <recommendedName>
        <fullName evidence="6">N-acetyltransferase domain-containing protein</fullName>
    </recommendedName>
</protein>
<keyword evidence="1" id="KW-0678">Repressor</keyword>
<comment type="caution">
    <text evidence="7">The sequence shown here is derived from an EMBL/GenBank/DDBJ whole genome shotgun (WGS) entry which is preliminary data.</text>
</comment>
<dbReference type="EMBL" id="LZTJ01000002">
    <property type="protein sequence ID" value="OBP80051.1"/>
    <property type="molecule type" value="Genomic_DNA"/>
</dbReference>
<sequence>MGDAAFTPLKTFLRKDAKSHQAASLARTYVAVEDGTERVSAYITVICGEIEVQANHDGEDLQYPYPRYPAVKIARLAVDRRLKGGGLGRQLVDLALGVTKELICPNVGCRFLVVDAKQPSIKFYERYGFTMIDTPDNKASESPVMFIDLHRMAV</sequence>
<evidence type="ECO:0000256" key="1">
    <source>
        <dbReference type="ARBA" id="ARBA00022491"/>
    </source>
</evidence>
<evidence type="ECO:0000256" key="2">
    <source>
        <dbReference type="ARBA" id="ARBA00022649"/>
    </source>
</evidence>
<dbReference type="AlphaFoldDB" id="A0A1A5IM51"/>
<accession>A0A1A5IM51</accession>
<evidence type="ECO:0000256" key="3">
    <source>
        <dbReference type="ARBA" id="ARBA00022679"/>
    </source>
</evidence>
<dbReference type="GO" id="GO:0016747">
    <property type="term" value="F:acyltransferase activity, transferring groups other than amino-acyl groups"/>
    <property type="evidence" value="ECO:0007669"/>
    <property type="project" value="InterPro"/>
</dbReference>
<keyword evidence="4" id="KW-0012">Acyltransferase</keyword>
<name>A0A1A5IM51_RHILI</name>